<accession>A0ABW5JIJ4</accession>
<dbReference type="RefSeq" id="WP_390300508.1">
    <property type="nucleotide sequence ID" value="NZ_JBHULI010000024.1"/>
</dbReference>
<evidence type="ECO:0000313" key="1">
    <source>
        <dbReference type="EMBL" id="MFD2532238.1"/>
    </source>
</evidence>
<reference evidence="2" key="1">
    <citation type="journal article" date="2019" name="Int. J. Syst. Evol. Microbiol.">
        <title>The Global Catalogue of Microorganisms (GCM) 10K type strain sequencing project: providing services to taxonomists for standard genome sequencing and annotation.</title>
        <authorList>
            <consortium name="The Broad Institute Genomics Platform"/>
            <consortium name="The Broad Institute Genome Sequencing Center for Infectious Disease"/>
            <person name="Wu L."/>
            <person name="Ma J."/>
        </authorList>
    </citation>
    <scope>NUCLEOTIDE SEQUENCE [LARGE SCALE GENOMIC DNA]</scope>
    <source>
        <strain evidence="2">KCTC 52042</strain>
    </source>
</reference>
<name>A0ABW5JIJ4_9BACT</name>
<dbReference type="EMBL" id="JBHULI010000024">
    <property type="protein sequence ID" value="MFD2532238.1"/>
    <property type="molecule type" value="Genomic_DNA"/>
</dbReference>
<comment type="caution">
    <text evidence="1">The sequence shown here is derived from an EMBL/GenBank/DDBJ whole genome shotgun (WGS) entry which is preliminary data.</text>
</comment>
<proteinExistence type="predicted"/>
<dbReference type="Pfam" id="PF16125">
    <property type="entry name" value="DUF4837"/>
    <property type="match status" value="1"/>
</dbReference>
<gene>
    <name evidence="1" type="ORF">ACFSVN_07250</name>
</gene>
<sequence>MKRTYLSLIASVFLLLFISCDGDYRPLADGNTREVVVVMDSTQWESETAEAIRDVFGKWVLTVPNGEPYYDLRFTRIRSQDHLERIRSQKNIIFAAPIDEDSNTGRQIRGFLDETIEQRVRAGESFAFPFEDQWYKDQYALILTSTSDSVLAQKIRNTENSLLSNMLEKELARWEYFVYERYEQTQYSDSLWENYGYKVRIQHDYIKNIDTLNFHSFRRFLPENDRWMWTWHQDNVDDISFLDQDWIIATRDSLQEQFIKGARDSMYVQTYINDQVRRPIETESFQMGRLITYETRGTWYMMNGLMGGPFVNFTYYDPDTNRLFMVDYNQFAPSVRKKLPFVRQFRAMGRTFQSDSTWTVEQEDPNL</sequence>
<keyword evidence="2" id="KW-1185">Reference proteome</keyword>
<dbReference type="Proteomes" id="UP001597460">
    <property type="component" value="Unassembled WGS sequence"/>
</dbReference>
<protein>
    <submittedName>
        <fullName evidence="1">DUF4837 family protein</fullName>
    </submittedName>
</protein>
<evidence type="ECO:0000313" key="2">
    <source>
        <dbReference type="Proteomes" id="UP001597460"/>
    </source>
</evidence>
<organism evidence="1 2">
    <name type="scientific">Gracilimonas halophila</name>
    <dbReference type="NCBI Taxonomy" id="1834464"/>
    <lineage>
        <taxon>Bacteria</taxon>
        <taxon>Pseudomonadati</taxon>
        <taxon>Balneolota</taxon>
        <taxon>Balneolia</taxon>
        <taxon>Balneolales</taxon>
        <taxon>Balneolaceae</taxon>
        <taxon>Gracilimonas</taxon>
    </lineage>
</organism>
<dbReference type="InterPro" id="IPR032286">
    <property type="entry name" value="DUF4837"/>
</dbReference>
<dbReference type="PROSITE" id="PS51257">
    <property type="entry name" value="PROKAR_LIPOPROTEIN"/>
    <property type="match status" value="1"/>
</dbReference>